<dbReference type="RefSeq" id="WP_000588843.1">
    <property type="nucleotide sequence ID" value="NZ_CDCI01000003.1"/>
</dbReference>
<proteinExistence type="predicted"/>
<evidence type="ECO:0000313" key="2">
    <source>
        <dbReference type="EMBL" id="VED64649.1"/>
    </source>
</evidence>
<gene>
    <name evidence="2" type="ORF">NCTC8184_00623</name>
</gene>
<protein>
    <submittedName>
        <fullName evidence="2">Uncharacterized protein</fullName>
    </submittedName>
</protein>
<dbReference type="AlphaFoldDB" id="A0AB38VJN2"/>
<keyword evidence="1" id="KW-0812">Transmembrane</keyword>
<organism evidence="2 3">
    <name type="scientific">Streptococcus agalactiae</name>
    <dbReference type="NCBI Taxonomy" id="1311"/>
    <lineage>
        <taxon>Bacteria</taxon>
        <taxon>Bacillati</taxon>
        <taxon>Bacillota</taxon>
        <taxon>Bacilli</taxon>
        <taxon>Lactobacillales</taxon>
        <taxon>Streptococcaceae</taxon>
        <taxon>Streptococcus</taxon>
    </lineage>
</organism>
<reference evidence="2 3" key="1">
    <citation type="submission" date="2018-12" db="EMBL/GenBank/DDBJ databases">
        <authorList>
            <consortium name="Pathogen Informatics"/>
        </authorList>
    </citation>
    <scope>NUCLEOTIDE SEQUENCE [LARGE SCALE GENOMIC DNA]</scope>
    <source>
        <strain evidence="2 3">NCTC8184</strain>
    </source>
</reference>
<keyword evidence="1" id="KW-0472">Membrane</keyword>
<accession>A0AB38VJN2</accession>
<keyword evidence="1" id="KW-1133">Transmembrane helix</keyword>
<evidence type="ECO:0000256" key="1">
    <source>
        <dbReference type="SAM" id="Phobius"/>
    </source>
</evidence>
<evidence type="ECO:0000313" key="3">
    <source>
        <dbReference type="Proteomes" id="UP000268870"/>
    </source>
</evidence>
<sequence length="353" mass="40781">MIKELITKQKTWEIILLVVSGILIPVILAIIKMKVNSIKYISITDHNILNIDSKGKLQYINKTKIFSNLINHQLTVENKGNMKQAITEIIISQIKKVETHIPDIQLDGGFYEKFQKYLLIGYNNGNIESKVETIRLQVCSVEQNTFCENLIDEIFSDDKIIDSGSVESIFLIDLKKYYSIFDNNKKLSDLKIIALDENGNEIQGFFILVRYDRDEKMFKPHPRGLAGPGVEKLPLIDITKDVTKATAKTHQILEQGANQVGFNILVDRTCILKYKVKIKSGHKVIIDNSNYEVKIRIPEYNQEVGMLEGDFYYFIYDNVVELENHFVYSKQNIKTISPKLVFDKYRTVKEIYK</sequence>
<feature type="transmembrane region" description="Helical" evidence="1">
    <location>
        <begin position="12"/>
        <end position="31"/>
    </location>
</feature>
<dbReference type="EMBL" id="LR134265">
    <property type="protein sequence ID" value="VED64649.1"/>
    <property type="molecule type" value="Genomic_DNA"/>
</dbReference>
<name>A0AB38VJN2_STRAG</name>
<dbReference type="Proteomes" id="UP000268870">
    <property type="component" value="Chromosome"/>
</dbReference>